<dbReference type="Pfam" id="PF25019">
    <property type="entry name" value="LRR_R13L1-DRL21"/>
    <property type="match status" value="1"/>
</dbReference>
<name>A0AA39RII2_ACESA</name>
<reference evidence="2" key="1">
    <citation type="journal article" date="2022" name="Plant J.">
        <title>Strategies of tolerance reflected in two North American maple genomes.</title>
        <authorList>
            <person name="McEvoy S.L."/>
            <person name="Sezen U.U."/>
            <person name="Trouern-Trend A."/>
            <person name="McMahon S.M."/>
            <person name="Schaberg P.G."/>
            <person name="Yang J."/>
            <person name="Wegrzyn J.L."/>
            <person name="Swenson N.G."/>
        </authorList>
    </citation>
    <scope>NUCLEOTIDE SEQUENCE</scope>
    <source>
        <strain evidence="2">NS2018</strain>
    </source>
</reference>
<keyword evidence="3" id="KW-1185">Reference proteome</keyword>
<protein>
    <recommendedName>
        <fullName evidence="1">R13L1/DRL21-like LRR repeat region domain-containing protein</fullName>
    </recommendedName>
</protein>
<comment type="caution">
    <text evidence="2">The sequence shown here is derived from an EMBL/GenBank/DDBJ whole genome shotgun (WGS) entry which is preliminary data.</text>
</comment>
<sequence length="447" mass="50421">MPSRIGRLTCLRTLPVYVVGKDDGFMLKELRNLTHLRDSLHISGLENVNDVEDAKDADFIGKKNLRELELKWTSGFSLLRNVEIETQVLDMLQPYKNLEKLTITGYGGTIFPSWLGNTSFSSLVLLRFEGCRNCTSLPPIGQLHLLKDLFIVRLAAIEGIGPEFYGNGGRTPFQSLENLCIKDMQEWKDWIHLGFGKDIEGFPCLRKLSIEDCPKLTGNLPKHLPSLESLCITRCEQMQMFIPSLPEDCNIEISRCKEVSWSTVPGSLLNSVLLSDISGCVFLAERFLQGSSKVARTGIVATRRQYLSSSLETIHGKEREELEQGLACRLQYLAMRDCECLMKLPQLLHSLSFLRGLSLEHCPQLISIPEAALPSELRFIAIKNCDALESLPKSWMQSSNTSLERLSIEGCDSLTYIAKVQLPPNLKMLKIENCHSLQTLVEKRKFQ</sequence>
<dbReference type="EMBL" id="JAUESC010000387">
    <property type="protein sequence ID" value="KAK0573449.1"/>
    <property type="molecule type" value="Genomic_DNA"/>
</dbReference>
<dbReference type="PANTHER" id="PTHR47186">
    <property type="entry name" value="LEUCINE-RICH REPEAT-CONTAINING PROTEIN 57"/>
    <property type="match status" value="1"/>
</dbReference>
<dbReference type="PANTHER" id="PTHR47186:SF41">
    <property type="entry name" value="OS12G0131701 PROTEIN"/>
    <property type="match status" value="1"/>
</dbReference>
<dbReference type="AlphaFoldDB" id="A0AA39RII2"/>
<evidence type="ECO:0000313" key="3">
    <source>
        <dbReference type="Proteomes" id="UP001168877"/>
    </source>
</evidence>
<evidence type="ECO:0000313" key="2">
    <source>
        <dbReference type="EMBL" id="KAK0573449.1"/>
    </source>
</evidence>
<dbReference type="SUPFAM" id="SSF52058">
    <property type="entry name" value="L domain-like"/>
    <property type="match status" value="2"/>
</dbReference>
<proteinExistence type="predicted"/>
<dbReference type="InterPro" id="IPR056789">
    <property type="entry name" value="LRR_R13L1-DRL21"/>
</dbReference>
<dbReference type="InterPro" id="IPR032675">
    <property type="entry name" value="LRR_dom_sf"/>
</dbReference>
<reference evidence="2" key="2">
    <citation type="submission" date="2023-06" db="EMBL/GenBank/DDBJ databases">
        <authorList>
            <person name="Swenson N.G."/>
            <person name="Wegrzyn J.L."/>
            <person name="Mcevoy S.L."/>
        </authorList>
    </citation>
    <scope>NUCLEOTIDE SEQUENCE</scope>
    <source>
        <strain evidence="2">NS2018</strain>
        <tissue evidence="2">Leaf</tissue>
    </source>
</reference>
<accession>A0AA39RII2</accession>
<feature type="domain" description="R13L1/DRL21-like LRR repeat region" evidence="1">
    <location>
        <begin position="27"/>
        <end position="152"/>
    </location>
</feature>
<organism evidence="2 3">
    <name type="scientific">Acer saccharum</name>
    <name type="common">Sugar maple</name>
    <dbReference type="NCBI Taxonomy" id="4024"/>
    <lineage>
        <taxon>Eukaryota</taxon>
        <taxon>Viridiplantae</taxon>
        <taxon>Streptophyta</taxon>
        <taxon>Embryophyta</taxon>
        <taxon>Tracheophyta</taxon>
        <taxon>Spermatophyta</taxon>
        <taxon>Magnoliopsida</taxon>
        <taxon>eudicotyledons</taxon>
        <taxon>Gunneridae</taxon>
        <taxon>Pentapetalae</taxon>
        <taxon>rosids</taxon>
        <taxon>malvids</taxon>
        <taxon>Sapindales</taxon>
        <taxon>Sapindaceae</taxon>
        <taxon>Hippocastanoideae</taxon>
        <taxon>Acereae</taxon>
        <taxon>Acer</taxon>
    </lineage>
</organism>
<evidence type="ECO:0000259" key="1">
    <source>
        <dbReference type="Pfam" id="PF25019"/>
    </source>
</evidence>
<dbReference type="Proteomes" id="UP001168877">
    <property type="component" value="Unassembled WGS sequence"/>
</dbReference>
<dbReference type="Gene3D" id="3.80.10.10">
    <property type="entry name" value="Ribonuclease Inhibitor"/>
    <property type="match status" value="2"/>
</dbReference>
<gene>
    <name evidence="2" type="ORF">LWI29_008168</name>
</gene>